<protein>
    <recommendedName>
        <fullName evidence="1">Lcl C-terminal domain-containing protein</fullName>
    </recommendedName>
</protein>
<dbReference type="InterPro" id="IPR011460">
    <property type="entry name" value="Lcl_C"/>
</dbReference>
<dbReference type="PANTHER" id="PTHR35812:SF1">
    <property type="entry name" value="LIPOPROTEIN"/>
    <property type="match status" value="1"/>
</dbReference>
<organism evidence="2">
    <name type="scientific">uncultured Sulfurovum sp</name>
    <dbReference type="NCBI Taxonomy" id="269237"/>
    <lineage>
        <taxon>Bacteria</taxon>
        <taxon>Pseudomonadati</taxon>
        <taxon>Campylobacterota</taxon>
        <taxon>Epsilonproteobacteria</taxon>
        <taxon>Campylobacterales</taxon>
        <taxon>Sulfurovaceae</taxon>
        <taxon>Sulfurovum</taxon>
        <taxon>environmental samples</taxon>
    </lineage>
</organism>
<dbReference type="EMBL" id="CACVAS010000147">
    <property type="protein sequence ID" value="CAA6826458.1"/>
    <property type="molecule type" value="Genomic_DNA"/>
</dbReference>
<sequence>MLGLSLALYADFSKSGNIVADSSTGLQWQDDAIGSSMTWTSAIMHCENLSLDGHNDWRLPNLNELTSLVNDGRINPSIDTTVFENTASSFYWSSTTYVGYTSSAWRVNFYSGNQGYDSKTNSSYVRCVRAGQP</sequence>
<evidence type="ECO:0000313" key="2">
    <source>
        <dbReference type="EMBL" id="CAA6826458.1"/>
    </source>
</evidence>
<reference evidence="2" key="1">
    <citation type="submission" date="2020-01" db="EMBL/GenBank/DDBJ databases">
        <authorList>
            <person name="Meier V. D."/>
            <person name="Meier V D."/>
        </authorList>
    </citation>
    <scope>NUCLEOTIDE SEQUENCE</scope>
    <source>
        <strain evidence="2">HLG_WM_MAG_01</strain>
    </source>
</reference>
<name>A0A6S6UE56_9BACT</name>
<dbReference type="AlphaFoldDB" id="A0A6S6UE56"/>
<dbReference type="Pfam" id="PF07603">
    <property type="entry name" value="Lcl_C"/>
    <property type="match status" value="1"/>
</dbReference>
<proteinExistence type="predicted"/>
<dbReference type="PANTHER" id="PTHR35812">
    <property type="entry name" value="LIPOPROTEIN"/>
    <property type="match status" value="1"/>
</dbReference>
<gene>
    <name evidence="2" type="ORF">HELGO_WM1588</name>
</gene>
<accession>A0A6S6UE56</accession>
<evidence type="ECO:0000259" key="1">
    <source>
        <dbReference type="Pfam" id="PF07603"/>
    </source>
</evidence>
<feature type="domain" description="Lcl C-terminal" evidence="1">
    <location>
        <begin position="18"/>
        <end position="129"/>
    </location>
</feature>